<evidence type="ECO:0000256" key="5">
    <source>
        <dbReference type="ARBA" id="ARBA00022692"/>
    </source>
</evidence>
<comment type="caution">
    <text evidence="13">The sequence shown here is derived from an EMBL/GenBank/DDBJ whole genome shotgun (WGS) entry which is preliminary data.</text>
</comment>
<dbReference type="GO" id="GO:0006811">
    <property type="term" value="P:monoatomic ion transport"/>
    <property type="evidence" value="ECO:0007669"/>
    <property type="project" value="UniProtKB-KW"/>
</dbReference>
<dbReference type="GO" id="GO:0009279">
    <property type="term" value="C:cell outer membrane"/>
    <property type="evidence" value="ECO:0007669"/>
    <property type="project" value="UniProtKB-SubCell"/>
</dbReference>
<evidence type="ECO:0000256" key="4">
    <source>
        <dbReference type="ARBA" id="ARBA00022452"/>
    </source>
</evidence>
<evidence type="ECO:0000313" key="14">
    <source>
        <dbReference type="Proteomes" id="UP000054977"/>
    </source>
</evidence>
<evidence type="ECO:0000256" key="2">
    <source>
        <dbReference type="ARBA" id="ARBA00011233"/>
    </source>
</evidence>
<dbReference type="InterPro" id="IPR002299">
    <property type="entry name" value="Porin_Neis"/>
</dbReference>
<dbReference type="CDD" id="cd00342">
    <property type="entry name" value="gram_neg_porins"/>
    <property type="match status" value="1"/>
</dbReference>
<keyword evidence="10" id="KW-0998">Cell outer membrane</keyword>
<feature type="signal peptide" evidence="11">
    <location>
        <begin position="1"/>
        <end position="21"/>
    </location>
</feature>
<comment type="subcellular location">
    <subcellularLocation>
        <location evidence="1">Cell outer membrane</location>
        <topology evidence="1">Multi-pass membrane protein</topology>
    </subcellularLocation>
</comment>
<evidence type="ECO:0000256" key="6">
    <source>
        <dbReference type="ARBA" id="ARBA00022729"/>
    </source>
</evidence>
<accession>A0A158HD92</accession>
<evidence type="ECO:0000256" key="11">
    <source>
        <dbReference type="SAM" id="SignalP"/>
    </source>
</evidence>
<dbReference type="Proteomes" id="UP000054977">
    <property type="component" value="Unassembled WGS sequence"/>
</dbReference>
<dbReference type="SUPFAM" id="SSF56935">
    <property type="entry name" value="Porins"/>
    <property type="match status" value="1"/>
</dbReference>
<protein>
    <submittedName>
        <fullName evidence="13">Outer membrane protein (Porin)</fullName>
    </submittedName>
</protein>
<feature type="domain" description="Porin" evidence="12">
    <location>
        <begin position="11"/>
        <end position="374"/>
    </location>
</feature>
<dbReference type="Pfam" id="PF13609">
    <property type="entry name" value="Porin_4"/>
    <property type="match status" value="1"/>
</dbReference>
<keyword evidence="14" id="KW-1185">Reference proteome</keyword>
<evidence type="ECO:0000256" key="9">
    <source>
        <dbReference type="ARBA" id="ARBA00023136"/>
    </source>
</evidence>
<keyword evidence="5" id="KW-0812">Transmembrane</keyword>
<dbReference type="GO" id="GO:0046930">
    <property type="term" value="C:pore complex"/>
    <property type="evidence" value="ECO:0007669"/>
    <property type="project" value="UniProtKB-KW"/>
</dbReference>
<keyword evidence="8" id="KW-0626">Porin</keyword>
<dbReference type="Gene3D" id="2.40.160.10">
    <property type="entry name" value="Porin"/>
    <property type="match status" value="1"/>
</dbReference>
<sequence>MKLRNTLVGALTLAVGGPVFAQSSVTLYGLLDEGINYVNNVQTAQAGAPNGRTGGSQFAMTSGVMQASRWGLRGTEDLGAGYKAIFVIENGFDVGTGRFQQGGTFFGRQSYVGVTSPWGSVTAGRQYDSIVDSIGAMQAGSFAGGAFADHPGDIDNVADTQRINNSVKYTSPTFGGLTLTGLYGFGGVAGSFGKNSIWSVGARYVAGPLALAGGYMHINNPNQSFYGNNSISSPTANNLGSVTGVQVNPIYGGFASAHRLQIYSGVAQYTIGSLIAAVSYSNIRFQELNDPASGTLAQTNPFGYTGNAAFNNYNVYAGYYITPALQVGGSYNYLRGGAINGKDSAAYQTYNAVIDYFLSKRTDVYFAAAYMKASGVDSTKQAAVPYIVTVTPSNTSNQVVARIAIRHKF</sequence>
<dbReference type="InterPro" id="IPR050298">
    <property type="entry name" value="Gram-neg_bact_OMP"/>
</dbReference>
<dbReference type="InterPro" id="IPR023614">
    <property type="entry name" value="Porin_dom_sf"/>
</dbReference>
<dbReference type="PANTHER" id="PTHR34501:SF9">
    <property type="entry name" value="MAJOR OUTER MEMBRANE PROTEIN P.IA"/>
    <property type="match status" value="1"/>
</dbReference>
<dbReference type="EMBL" id="FCNW02000015">
    <property type="protein sequence ID" value="SAL41921.1"/>
    <property type="molecule type" value="Genomic_DNA"/>
</dbReference>
<evidence type="ECO:0000313" key="13">
    <source>
        <dbReference type="EMBL" id="SAL41921.1"/>
    </source>
</evidence>
<name>A0A158HD92_9BURK</name>
<evidence type="ECO:0000259" key="12">
    <source>
        <dbReference type="Pfam" id="PF13609"/>
    </source>
</evidence>
<feature type="chain" id="PRO_5011116892" evidence="11">
    <location>
        <begin position="22"/>
        <end position="409"/>
    </location>
</feature>
<evidence type="ECO:0000256" key="10">
    <source>
        <dbReference type="ARBA" id="ARBA00023237"/>
    </source>
</evidence>
<reference evidence="13" key="1">
    <citation type="submission" date="2016-01" db="EMBL/GenBank/DDBJ databases">
        <authorList>
            <person name="Peeters C."/>
        </authorList>
    </citation>
    <scope>NUCLEOTIDE SEQUENCE [LARGE SCALE GENOMIC DNA]</scope>
    <source>
        <strain evidence="13">LMG 22934</strain>
    </source>
</reference>
<dbReference type="STRING" id="326474.AWB65_03185"/>
<keyword evidence="6 11" id="KW-0732">Signal</keyword>
<organism evidence="13 14">
    <name type="scientific">Caballeronia humi</name>
    <dbReference type="NCBI Taxonomy" id="326474"/>
    <lineage>
        <taxon>Bacteria</taxon>
        <taxon>Pseudomonadati</taxon>
        <taxon>Pseudomonadota</taxon>
        <taxon>Betaproteobacteria</taxon>
        <taxon>Burkholderiales</taxon>
        <taxon>Burkholderiaceae</taxon>
        <taxon>Caballeronia</taxon>
    </lineage>
</organism>
<dbReference type="PANTHER" id="PTHR34501">
    <property type="entry name" value="PROTEIN YDDL-RELATED"/>
    <property type="match status" value="1"/>
</dbReference>
<comment type="subunit">
    <text evidence="2">Homotrimer.</text>
</comment>
<keyword evidence="7" id="KW-0406">Ion transport</keyword>
<dbReference type="AlphaFoldDB" id="A0A158HD92"/>
<evidence type="ECO:0000256" key="8">
    <source>
        <dbReference type="ARBA" id="ARBA00023114"/>
    </source>
</evidence>
<dbReference type="InterPro" id="IPR033900">
    <property type="entry name" value="Gram_neg_porin_domain"/>
</dbReference>
<keyword evidence="3" id="KW-0813">Transport</keyword>
<gene>
    <name evidence="13" type="ORF">AWB65_03185</name>
</gene>
<evidence type="ECO:0000256" key="7">
    <source>
        <dbReference type="ARBA" id="ARBA00023065"/>
    </source>
</evidence>
<dbReference type="RefSeq" id="WP_235007637.1">
    <property type="nucleotide sequence ID" value="NZ_FCNW02000015.1"/>
</dbReference>
<evidence type="ECO:0000256" key="1">
    <source>
        <dbReference type="ARBA" id="ARBA00004571"/>
    </source>
</evidence>
<keyword evidence="9" id="KW-0472">Membrane</keyword>
<dbReference type="PRINTS" id="PR00184">
    <property type="entry name" value="NEISSPPORIN"/>
</dbReference>
<proteinExistence type="predicted"/>
<evidence type="ECO:0000256" key="3">
    <source>
        <dbReference type="ARBA" id="ARBA00022448"/>
    </source>
</evidence>
<dbReference type="GO" id="GO:0015288">
    <property type="term" value="F:porin activity"/>
    <property type="evidence" value="ECO:0007669"/>
    <property type="project" value="UniProtKB-KW"/>
</dbReference>
<keyword evidence="4" id="KW-1134">Transmembrane beta strand</keyword>